<evidence type="ECO:0000313" key="2">
    <source>
        <dbReference type="Proteomes" id="UP000600365"/>
    </source>
</evidence>
<proteinExistence type="predicted"/>
<dbReference type="Proteomes" id="UP000600365">
    <property type="component" value="Unassembled WGS sequence"/>
</dbReference>
<keyword evidence="2" id="KW-1185">Reference proteome</keyword>
<comment type="caution">
    <text evidence="1">The sequence shown here is derived from an EMBL/GenBank/DDBJ whole genome shotgun (WGS) entry which is preliminary data.</text>
</comment>
<dbReference type="AlphaFoldDB" id="A0A917XU16"/>
<accession>A0A917XU16</accession>
<organism evidence="1 2">
    <name type="scientific">Streptomyces albiflavescens</name>
    <dbReference type="NCBI Taxonomy" id="1623582"/>
    <lineage>
        <taxon>Bacteria</taxon>
        <taxon>Bacillati</taxon>
        <taxon>Actinomycetota</taxon>
        <taxon>Actinomycetes</taxon>
        <taxon>Kitasatosporales</taxon>
        <taxon>Streptomycetaceae</taxon>
        <taxon>Streptomyces</taxon>
    </lineage>
</organism>
<protein>
    <submittedName>
        <fullName evidence="1">Uncharacterized protein</fullName>
    </submittedName>
</protein>
<gene>
    <name evidence="1" type="ORF">GCM10011579_008860</name>
</gene>
<reference evidence="1 2" key="1">
    <citation type="journal article" date="2014" name="Int. J. Syst. Evol. Microbiol.">
        <title>Complete genome sequence of Corynebacterium casei LMG S-19264T (=DSM 44701T), isolated from a smear-ripened cheese.</title>
        <authorList>
            <consortium name="US DOE Joint Genome Institute (JGI-PGF)"/>
            <person name="Walter F."/>
            <person name="Albersmeier A."/>
            <person name="Kalinowski J."/>
            <person name="Ruckert C."/>
        </authorList>
    </citation>
    <scope>NUCLEOTIDE SEQUENCE [LARGE SCALE GENOMIC DNA]</scope>
    <source>
        <strain evidence="1 2">CGMCC 4.7111</strain>
    </source>
</reference>
<evidence type="ECO:0000313" key="1">
    <source>
        <dbReference type="EMBL" id="GGN52162.1"/>
    </source>
</evidence>
<name>A0A917XU16_9ACTN</name>
<sequence length="162" mass="15658">MGRGGGEGVGDDGEAEVGGDFEGVVVEVEVADVGVVEALPAAAVVLDVVGVPALGEFFAVGGEFVDEVGEVGVGGGAGGFGAQAADRVVGDALPVAVEASGSGVAEDEAGQVGRPLVAIEGLLAQGAGESVGGEDVPSLIVPRRSMPRHDQGLAGKRCGIRG</sequence>
<dbReference type="EMBL" id="BMMM01000001">
    <property type="protein sequence ID" value="GGN52162.1"/>
    <property type="molecule type" value="Genomic_DNA"/>
</dbReference>